<comment type="caution">
    <text evidence="1">The sequence shown here is derived from an EMBL/GenBank/DDBJ whole genome shotgun (WGS) entry which is preliminary data.</text>
</comment>
<evidence type="ECO:0000313" key="2">
    <source>
        <dbReference type="Proteomes" id="UP000678393"/>
    </source>
</evidence>
<organism evidence="1 2">
    <name type="scientific">Candidula unifasciata</name>
    <dbReference type="NCBI Taxonomy" id="100452"/>
    <lineage>
        <taxon>Eukaryota</taxon>
        <taxon>Metazoa</taxon>
        <taxon>Spiralia</taxon>
        <taxon>Lophotrochozoa</taxon>
        <taxon>Mollusca</taxon>
        <taxon>Gastropoda</taxon>
        <taxon>Heterobranchia</taxon>
        <taxon>Euthyneura</taxon>
        <taxon>Panpulmonata</taxon>
        <taxon>Eupulmonata</taxon>
        <taxon>Stylommatophora</taxon>
        <taxon>Helicina</taxon>
        <taxon>Helicoidea</taxon>
        <taxon>Geomitridae</taxon>
        <taxon>Candidula</taxon>
    </lineage>
</organism>
<sequence>GYLAFPRMGRSQGKSETAAELGNCCGVGLKSELIIGHEGKEDLRPICSFNAECCQGLRELADQKPDGTYYSMCVPDFSFGLESNGPSSEVIKKLKTLIRK</sequence>
<keyword evidence="2" id="KW-1185">Reference proteome</keyword>
<accession>A0A8S3YLT2</accession>
<protein>
    <submittedName>
        <fullName evidence="1">Uncharacterized protein</fullName>
    </submittedName>
</protein>
<name>A0A8S3YLT2_9EUPU</name>
<feature type="non-terminal residue" evidence="1">
    <location>
        <position position="100"/>
    </location>
</feature>
<proteinExistence type="predicted"/>
<dbReference type="EMBL" id="CAJHNH020000235">
    <property type="protein sequence ID" value="CAG5116311.1"/>
    <property type="molecule type" value="Genomic_DNA"/>
</dbReference>
<dbReference type="OrthoDB" id="6040379at2759"/>
<reference evidence="1" key="1">
    <citation type="submission" date="2021-04" db="EMBL/GenBank/DDBJ databases">
        <authorList>
            <consortium name="Molecular Ecology Group"/>
        </authorList>
    </citation>
    <scope>NUCLEOTIDE SEQUENCE</scope>
</reference>
<evidence type="ECO:0000313" key="1">
    <source>
        <dbReference type="EMBL" id="CAG5116311.1"/>
    </source>
</evidence>
<dbReference type="AlphaFoldDB" id="A0A8S3YLT2"/>
<dbReference type="Proteomes" id="UP000678393">
    <property type="component" value="Unassembled WGS sequence"/>
</dbReference>
<gene>
    <name evidence="1" type="ORF">CUNI_LOCUS1869</name>
</gene>